<evidence type="ECO:0000313" key="3">
    <source>
        <dbReference type="Proteomes" id="UP000634206"/>
    </source>
</evidence>
<evidence type="ECO:0000313" key="2">
    <source>
        <dbReference type="EMBL" id="MBK1855960.1"/>
    </source>
</evidence>
<organism evidence="2 3">
    <name type="scientific">Oceaniferula flava</name>
    <dbReference type="NCBI Taxonomy" id="2800421"/>
    <lineage>
        <taxon>Bacteria</taxon>
        <taxon>Pseudomonadati</taxon>
        <taxon>Verrucomicrobiota</taxon>
        <taxon>Verrucomicrobiia</taxon>
        <taxon>Verrucomicrobiales</taxon>
        <taxon>Verrucomicrobiaceae</taxon>
        <taxon>Oceaniferula</taxon>
    </lineage>
</organism>
<reference evidence="2" key="1">
    <citation type="submission" date="2021-01" db="EMBL/GenBank/DDBJ databases">
        <title>Modified the classification status of verrucomicrobia.</title>
        <authorList>
            <person name="Feng X."/>
        </authorList>
    </citation>
    <scope>NUCLEOTIDE SEQUENCE</scope>
    <source>
        <strain evidence="2">5K15</strain>
    </source>
</reference>
<gene>
    <name evidence="2" type="ORF">JIN83_13385</name>
</gene>
<accession>A0AAE2VCR9</accession>
<keyword evidence="3" id="KW-1185">Reference proteome</keyword>
<dbReference type="Proteomes" id="UP000634206">
    <property type="component" value="Unassembled WGS sequence"/>
</dbReference>
<proteinExistence type="predicted"/>
<dbReference type="AlphaFoldDB" id="A0AAE2VCR9"/>
<comment type="caution">
    <text evidence="2">The sequence shown here is derived from an EMBL/GenBank/DDBJ whole genome shotgun (WGS) entry which is preliminary data.</text>
</comment>
<dbReference type="RefSeq" id="WP_309490572.1">
    <property type="nucleotide sequence ID" value="NZ_JAENIG010000009.1"/>
</dbReference>
<name>A0AAE2VCR9_9BACT</name>
<dbReference type="EMBL" id="JAENIG010000009">
    <property type="protein sequence ID" value="MBK1855960.1"/>
    <property type="molecule type" value="Genomic_DNA"/>
</dbReference>
<feature type="domain" description="Ice-binding protein C-terminal" evidence="1">
    <location>
        <begin position="196"/>
        <end position="217"/>
    </location>
</feature>
<dbReference type="Pfam" id="PF07589">
    <property type="entry name" value="PEP-CTERM"/>
    <property type="match status" value="1"/>
</dbReference>
<sequence>MATNTGIGGGLSQIVAGNGSGGATGLSMTDDGNLTVPSSGHNDRGNFFTTDSYDLTGGFTLTVSYDLLSGAIVSGNASHSMFGLVPSTVAQARNSSVFTGSDTIAFTAVHGSSDTGLSFEGTNVDNSLNVDSTAGFQDIVISVAANGLDYTYSVDGVSQSGTLASAFDFTQEYRFEGYFQDSESYGVYESVTLEVVPEPSSAALLGLGGLALILRRRK</sequence>
<dbReference type="InterPro" id="IPR013424">
    <property type="entry name" value="Ice-binding_C"/>
</dbReference>
<protein>
    <submittedName>
        <fullName evidence="2">PEP-CTERM sorting domain-containing protein</fullName>
    </submittedName>
</protein>
<dbReference type="NCBIfam" id="TIGR02595">
    <property type="entry name" value="PEP_CTERM"/>
    <property type="match status" value="1"/>
</dbReference>
<evidence type="ECO:0000259" key="1">
    <source>
        <dbReference type="Pfam" id="PF07589"/>
    </source>
</evidence>